<dbReference type="InterPro" id="IPR025984">
    <property type="entry name" value="DCTPP"/>
</dbReference>
<dbReference type="PIRSF" id="PIRSF029826">
    <property type="entry name" value="UCP029826_pph"/>
    <property type="match status" value="1"/>
</dbReference>
<accession>A0A4Q7NJY1</accession>
<dbReference type="Gene3D" id="1.10.287.1080">
    <property type="entry name" value="MazG-like"/>
    <property type="match status" value="1"/>
</dbReference>
<evidence type="ECO:0000313" key="2">
    <source>
        <dbReference type="Proteomes" id="UP000292445"/>
    </source>
</evidence>
<dbReference type="GO" id="GO:0042262">
    <property type="term" value="P:DNA protection"/>
    <property type="evidence" value="ECO:0007669"/>
    <property type="project" value="TreeGrafter"/>
</dbReference>
<keyword evidence="1" id="KW-0378">Hydrolase</keyword>
<name>A0A4Q7NJY1_9BURK</name>
<dbReference type="RefSeq" id="WP_242621352.1">
    <property type="nucleotide sequence ID" value="NZ_SGXC01000001.1"/>
</dbReference>
<dbReference type="GO" id="GO:0005829">
    <property type="term" value="C:cytosol"/>
    <property type="evidence" value="ECO:0007669"/>
    <property type="project" value="TreeGrafter"/>
</dbReference>
<dbReference type="CDD" id="cd11537">
    <property type="entry name" value="NTP-PPase_RS21-C6_like"/>
    <property type="match status" value="1"/>
</dbReference>
<gene>
    <name evidence="1" type="ORF">EV675_1408</name>
</gene>
<evidence type="ECO:0000313" key="1">
    <source>
        <dbReference type="EMBL" id="RZS85384.1"/>
    </source>
</evidence>
<dbReference type="Pfam" id="PF12643">
    <property type="entry name" value="MazG-like"/>
    <property type="match status" value="1"/>
</dbReference>
<dbReference type="PANTHER" id="PTHR46523">
    <property type="entry name" value="DCTP PYROPHOSPHATASE 1"/>
    <property type="match status" value="1"/>
</dbReference>
<dbReference type="InterPro" id="IPR052555">
    <property type="entry name" value="dCTP_Pyrophosphatase"/>
</dbReference>
<sequence length="118" mass="13576">MSDFDQIRRAVRRFTEERNWDQFHSPKNLAMALSGEAGELVSIFQWMTEEESKELNPIKLSEAADEIADVQLYLVALADKLDIDIGQAVERKMLKNAIKYPPQAFYGSSRKYDESDDT</sequence>
<dbReference type="GO" id="GO:0047840">
    <property type="term" value="F:dCTP diphosphatase activity"/>
    <property type="evidence" value="ECO:0007669"/>
    <property type="project" value="TreeGrafter"/>
</dbReference>
<dbReference type="Proteomes" id="UP000292445">
    <property type="component" value="Unassembled WGS sequence"/>
</dbReference>
<dbReference type="GO" id="GO:0006253">
    <property type="term" value="P:dCTP catabolic process"/>
    <property type="evidence" value="ECO:0007669"/>
    <property type="project" value="TreeGrafter"/>
</dbReference>
<organism evidence="1 2">
    <name type="scientific">Pigmentiphaga kullae</name>
    <dbReference type="NCBI Taxonomy" id="151784"/>
    <lineage>
        <taxon>Bacteria</taxon>
        <taxon>Pseudomonadati</taxon>
        <taxon>Pseudomonadota</taxon>
        <taxon>Betaproteobacteria</taxon>
        <taxon>Burkholderiales</taxon>
        <taxon>Alcaligenaceae</taxon>
        <taxon>Pigmentiphaga</taxon>
    </lineage>
</organism>
<comment type="caution">
    <text evidence="1">The sequence shown here is derived from an EMBL/GenBank/DDBJ whole genome shotgun (WGS) entry which is preliminary data.</text>
</comment>
<dbReference type="PANTHER" id="PTHR46523:SF1">
    <property type="entry name" value="DCTP PYROPHOSPHATASE 1"/>
    <property type="match status" value="1"/>
</dbReference>
<dbReference type="EMBL" id="SGXC01000001">
    <property type="protein sequence ID" value="RZS85384.1"/>
    <property type="molecule type" value="Genomic_DNA"/>
</dbReference>
<dbReference type="AlphaFoldDB" id="A0A4Q7NJY1"/>
<proteinExistence type="predicted"/>
<keyword evidence="2" id="KW-1185">Reference proteome</keyword>
<reference evidence="1 2" key="1">
    <citation type="submission" date="2019-02" db="EMBL/GenBank/DDBJ databases">
        <title>Genomic Encyclopedia of Type Strains, Phase IV (KMG-IV): sequencing the most valuable type-strain genomes for metagenomic binning, comparative biology and taxonomic classification.</title>
        <authorList>
            <person name="Goeker M."/>
        </authorList>
    </citation>
    <scope>NUCLEOTIDE SEQUENCE [LARGE SCALE GENOMIC DNA]</scope>
    <source>
        <strain evidence="1 2">K24</strain>
    </source>
</reference>
<dbReference type="SUPFAM" id="SSF101386">
    <property type="entry name" value="all-alpha NTP pyrophosphatases"/>
    <property type="match status" value="1"/>
</dbReference>
<protein>
    <submittedName>
        <fullName evidence="1">NTP pyrophosphatase (Non-canonical NTP hydrolase)</fullName>
    </submittedName>
</protein>